<feature type="domain" description="NodB homology" evidence="3">
    <location>
        <begin position="83"/>
        <end position="332"/>
    </location>
</feature>
<gene>
    <name evidence="4" type="ORF">HKN21_07670</name>
</gene>
<dbReference type="SUPFAM" id="SSF88713">
    <property type="entry name" value="Glycoside hydrolase/deacetylase"/>
    <property type="match status" value="1"/>
</dbReference>
<accession>A0A7Y2H2E3</accession>
<dbReference type="PANTHER" id="PTHR34216:SF3">
    <property type="entry name" value="POLY-BETA-1,6-N-ACETYL-D-GLUCOSAMINE N-DEACETYLASE"/>
    <property type="match status" value="1"/>
</dbReference>
<dbReference type="InterPro" id="IPR011330">
    <property type="entry name" value="Glyco_hydro/deAcase_b/a-brl"/>
</dbReference>
<dbReference type="EMBL" id="JABDJR010000302">
    <property type="protein sequence ID" value="NNF06623.1"/>
    <property type="molecule type" value="Genomic_DNA"/>
</dbReference>
<dbReference type="PROSITE" id="PS51677">
    <property type="entry name" value="NODB"/>
    <property type="match status" value="1"/>
</dbReference>
<dbReference type="Pfam" id="PF01522">
    <property type="entry name" value="Polysacc_deac_1"/>
    <property type="match status" value="2"/>
</dbReference>
<organism evidence="4 5">
    <name type="scientific">Eiseniibacteriota bacterium</name>
    <dbReference type="NCBI Taxonomy" id="2212470"/>
    <lineage>
        <taxon>Bacteria</taxon>
        <taxon>Candidatus Eiseniibacteriota</taxon>
    </lineage>
</organism>
<dbReference type="InterPro" id="IPR051398">
    <property type="entry name" value="Polysacch_Deacetylase"/>
</dbReference>
<proteinExistence type="predicted"/>
<dbReference type="Gene3D" id="3.20.20.370">
    <property type="entry name" value="Glycoside hydrolase/deacetylase"/>
    <property type="match status" value="1"/>
</dbReference>
<dbReference type="InterPro" id="IPR002509">
    <property type="entry name" value="NODB_dom"/>
</dbReference>
<dbReference type="CDD" id="cd10918">
    <property type="entry name" value="CE4_NodB_like_5s_6s"/>
    <property type="match status" value="1"/>
</dbReference>
<dbReference type="Proteomes" id="UP000547674">
    <property type="component" value="Unassembled WGS sequence"/>
</dbReference>
<sequence>MMKRLVKSAIEIGGLYRPYGWLQRNKGLILTYHGVTTSKDRQEWSHLHVDEFERQMTYLKNHYRPISLSQLMDMLEAGTVESNTAVVTFDDGYRSVYKLAYPILKRLGIPTTVFLISEFLSEKEQTPGYIWPDKITTWLDSTRDKHVDLSQFGLGRYSLDTPEKAYAARGQITKELKLKPIAKRDEVMNFLSDKFESAVNHEAFATYHPMSWDEARTMGQDELITLGGHTRTHPILSRVEEKDLDGEIAGGKADVEAKLGYSIDEFAYPNGRDIDISPASRTVAQSSFRCAVTTVEGLNEPGEDPFMLKRMNIGSDLTFSRFKALLSGIYSR</sequence>
<protein>
    <submittedName>
        <fullName evidence="4">Polysaccharide deacetylase family protein</fullName>
    </submittedName>
</protein>
<evidence type="ECO:0000313" key="4">
    <source>
        <dbReference type="EMBL" id="NNF06623.1"/>
    </source>
</evidence>
<keyword evidence="2" id="KW-0732">Signal</keyword>
<dbReference type="GO" id="GO:0016810">
    <property type="term" value="F:hydrolase activity, acting on carbon-nitrogen (but not peptide) bonds"/>
    <property type="evidence" value="ECO:0007669"/>
    <property type="project" value="InterPro"/>
</dbReference>
<evidence type="ECO:0000313" key="5">
    <source>
        <dbReference type="Proteomes" id="UP000547674"/>
    </source>
</evidence>
<evidence type="ECO:0000256" key="1">
    <source>
        <dbReference type="ARBA" id="ARBA00004613"/>
    </source>
</evidence>
<dbReference type="GO" id="GO:0005975">
    <property type="term" value="P:carbohydrate metabolic process"/>
    <property type="evidence" value="ECO:0007669"/>
    <property type="project" value="InterPro"/>
</dbReference>
<evidence type="ECO:0000256" key="2">
    <source>
        <dbReference type="ARBA" id="ARBA00022729"/>
    </source>
</evidence>
<dbReference type="PANTHER" id="PTHR34216">
    <property type="match status" value="1"/>
</dbReference>
<name>A0A7Y2H2E3_UNCEI</name>
<dbReference type="GO" id="GO:0005576">
    <property type="term" value="C:extracellular region"/>
    <property type="evidence" value="ECO:0007669"/>
    <property type="project" value="UniProtKB-SubCell"/>
</dbReference>
<dbReference type="AlphaFoldDB" id="A0A7Y2H2E3"/>
<evidence type="ECO:0000259" key="3">
    <source>
        <dbReference type="PROSITE" id="PS51677"/>
    </source>
</evidence>
<comment type="caution">
    <text evidence="4">The sequence shown here is derived from an EMBL/GenBank/DDBJ whole genome shotgun (WGS) entry which is preliminary data.</text>
</comment>
<comment type="subcellular location">
    <subcellularLocation>
        <location evidence="1">Secreted</location>
    </subcellularLocation>
</comment>
<reference evidence="4 5" key="1">
    <citation type="submission" date="2020-03" db="EMBL/GenBank/DDBJ databases">
        <title>Metabolic flexibility allows generalist bacteria to become dominant in a frequently disturbed ecosystem.</title>
        <authorList>
            <person name="Chen Y.-J."/>
            <person name="Leung P.M."/>
            <person name="Bay S.K."/>
            <person name="Hugenholtz P."/>
            <person name="Kessler A.J."/>
            <person name="Shelley G."/>
            <person name="Waite D.W."/>
            <person name="Cook P.L."/>
            <person name="Greening C."/>
        </authorList>
    </citation>
    <scope>NUCLEOTIDE SEQUENCE [LARGE SCALE GENOMIC DNA]</scope>
    <source>
        <strain evidence="4">SS_bin_28</strain>
    </source>
</reference>